<sequence>MTHICGGNGTESAYKYGKPTLTCTARFSSAGSTHTWSIDSLLPAFMFVVVRSQLQHLGAEIRLVADFCPQVRCNGEIALMFTMLQSAYIQICKERSNP</sequence>
<dbReference type="PROSITE" id="PS51205">
    <property type="entry name" value="VPS9"/>
    <property type="match status" value="1"/>
</dbReference>
<dbReference type="InterPro" id="IPR037191">
    <property type="entry name" value="VPS9_dom_sf"/>
</dbReference>
<dbReference type="InterPro" id="IPR003123">
    <property type="entry name" value="VPS9"/>
</dbReference>
<proteinExistence type="predicted"/>
<dbReference type="SUPFAM" id="SSF109993">
    <property type="entry name" value="VPS9 domain"/>
    <property type="match status" value="1"/>
</dbReference>
<dbReference type="WBParaSite" id="BXY_0245300.1">
    <property type="protein sequence ID" value="BXY_0245300.1"/>
    <property type="gene ID" value="BXY_0245300"/>
</dbReference>
<accession>A0A1I7RP13</accession>
<dbReference type="GO" id="GO:0016197">
    <property type="term" value="P:endosomal transport"/>
    <property type="evidence" value="ECO:0007669"/>
    <property type="project" value="TreeGrafter"/>
</dbReference>
<dbReference type="PANTHER" id="PTHR46089:SF2">
    <property type="entry name" value="ALSIN HOMOLOG"/>
    <property type="match status" value="1"/>
</dbReference>
<dbReference type="GO" id="GO:0005085">
    <property type="term" value="F:guanyl-nucleotide exchange factor activity"/>
    <property type="evidence" value="ECO:0007669"/>
    <property type="project" value="TreeGrafter"/>
</dbReference>
<dbReference type="GO" id="GO:0031267">
    <property type="term" value="F:small GTPase binding"/>
    <property type="evidence" value="ECO:0007669"/>
    <property type="project" value="TreeGrafter"/>
</dbReference>
<evidence type="ECO:0000313" key="1">
    <source>
        <dbReference type="Proteomes" id="UP000095284"/>
    </source>
</evidence>
<protein>
    <submittedName>
        <fullName evidence="2">VPS9 domain-containing protein</fullName>
    </submittedName>
</protein>
<dbReference type="Pfam" id="PF02204">
    <property type="entry name" value="VPS9"/>
    <property type="match status" value="1"/>
</dbReference>
<organism evidence="1 2">
    <name type="scientific">Bursaphelenchus xylophilus</name>
    <name type="common">Pinewood nematode worm</name>
    <name type="synonym">Aphelenchoides xylophilus</name>
    <dbReference type="NCBI Taxonomy" id="6326"/>
    <lineage>
        <taxon>Eukaryota</taxon>
        <taxon>Metazoa</taxon>
        <taxon>Ecdysozoa</taxon>
        <taxon>Nematoda</taxon>
        <taxon>Chromadorea</taxon>
        <taxon>Rhabditida</taxon>
        <taxon>Tylenchina</taxon>
        <taxon>Tylenchomorpha</taxon>
        <taxon>Aphelenchoidea</taxon>
        <taxon>Aphelenchoididae</taxon>
        <taxon>Bursaphelenchus</taxon>
    </lineage>
</organism>
<reference evidence="2" key="1">
    <citation type="submission" date="2016-11" db="UniProtKB">
        <authorList>
            <consortium name="WormBaseParasite"/>
        </authorList>
    </citation>
    <scope>IDENTIFICATION</scope>
</reference>
<evidence type="ECO:0000313" key="2">
    <source>
        <dbReference type="WBParaSite" id="BXY_0245300.1"/>
    </source>
</evidence>
<name>A0A1I7RP13_BURXY</name>
<dbReference type="PANTHER" id="PTHR46089">
    <property type="entry name" value="ALSIN HOMOLOG"/>
    <property type="match status" value="1"/>
</dbReference>
<dbReference type="Gene3D" id="1.20.1050.80">
    <property type="entry name" value="VPS9 domain"/>
    <property type="match status" value="1"/>
</dbReference>
<dbReference type="Proteomes" id="UP000095284">
    <property type="component" value="Unplaced"/>
</dbReference>
<dbReference type="GO" id="GO:0005737">
    <property type="term" value="C:cytoplasm"/>
    <property type="evidence" value="ECO:0007669"/>
    <property type="project" value="TreeGrafter"/>
</dbReference>
<dbReference type="InterPro" id="IPR051984">
    <property type="entry name" value="Alsin"/>
</dbReference>
<dbReference type="AlphaFoldDB" id="A0A1I7RP13"/>